<dbReference type="EMBL" id="JX649887">
    <property type="protein sequence ID" value="AGC71931.1"/>
    <property type="molecule type" value="Genomic_DNA"/>
</dbReference>
<reference evidence="1" key="1">
    <citation type="submission" date="2012-09" db="EMBL/GenBank/DDBJ databases">
        <title>Metagenomic Characterization of a Microbial Community in Wastewater Detects High Levels of Antibiotic Resistance.</title>
        <authorList>
            <person name="Abrams M."/>
            <person name="Caldwell A."/>
            <person name="Vandaei E."/>
            <person name="Lee W."/>
            <person name="Perrott J."/>
            <person name="Khan S.Y."/>
            <person name="Ta J."/>
            <person name="Romero D."/>
            <person name="Nguyen V."/>
            <person name="Pourmand N."/>
            <person name="Ouverney C.C."/>
        </authorList>
    </citation>
    <scope>NUCLEOTIDE SEQUENCE</scope>
</reference>
<proteinExistence type="predicted"/>
<sequence length="73" mass="8024">MLGAAYTGGGKVQVLMSETTAAEYQVLLSGSEEVPSGRTPQIGRFDKWARYFRITPASPITCKQWIDFVVVGR</sequence>
<dbReference type="AlphaFoldDB" id="L7VX30"/>
<organism evidence="1">
    <name type="scientific">uncultured bacterium A1Q1_fos_25</name>
    <dbReference type="NCBI Taxonomy" id="1256569"/>
    <lineage>
        <taxon>Bacteria</taxon>
        <taxon>environmental samples</taxon>
    </lineage>
</organism>
<name>L7VX30_9BACT</name>
<evidence type="ECO:0000313" key="1">
    <source>
        <dbReference type="EMBL" id="AGC71931.1"/>
    </source>
</evidence>
<protein>
    <submittedName>
        <fullName evidence="1">Uncharacterized protein</fullName>
    </submittedName>
</protein>
<accession>L7VX30</accession>